<dbReference type="Proteomes" id="UP000663829">
    <property type="component" value="Unassembled WGS sequence"/>
</dbReference>
<dbReference type="Pfam" id="PF07687">
    <property type="entry name" value="M20_dimer"/>
    <property type="match status" value="1"/>
</dbReference>
<dbReference type="PANTHER" id="PTHR30575:SF0">
    <property type="entry name" value="XAA-ARG DIPEPTIDASE"/>
    <property type="match status" value="1"/>
</dbReference>
<evidence type="ECO:0000256" key="1">
    <source>
        <dbReference type="SAM" id="Phobius"/>
    </source>
</evidence>
<dbReference type="PANTHER" id="PTHR30575">
    <property type="entry name" value="PEPTIDASE M20"/>
    <property type="match status" value="1"/>
</dbReference>
<accession>A0A814HA75</accession>
<dbReference type="GO" id="GO:0016805">
    <property type="term" value="F:dipeptidase activity"/>
    <property type="evidence" value="ECO:0007669"/>
    <property type="project" value="TreeGrafter"/>
</dbReference>
<dbReference type="InterPro" id="IPR017439">
    <property type="entry name" value="Amidohydrolase"/>
</dbReference>
<organism evidence="3 5">
    <name type="scientific">Didymodactylos carnosus</name>
    <dbReference type="NCBI Taxonomy" id="1234261"/>
    <lineage>
        <taxon>Eukaryota</taxon>
        <taxon>Metazoa</taxon>
        <taxon>Spiralia</taxon>
        <taxon>Gnathifera</taxon>
        <taxon>Rotifera</taxon>
        <taxon>Eurotatoria</taxon>
        <taxon>Bdelloidea</taxon>
        <taxon>Philodinida</taxon>
        <taxon>Philodinidae</taxon>
        <taxon>Didymodactylos</taxon>
    </lineage>
</organism>
<dbReference type="InterPro" id="IPR002933">
    <property type="entry name" value="Peptidase_M20"/>
</dbReference>
<keyword evidence="1" id="KW-0812">Transmembrane</keyword>
<protein>
    <recommendedName>
        <fullName evidence="2">Peptidase M20 dimerisation domain-containing protein</fullName>
    </recommendedName>
</protein>
<gene>
    <name evidence="3" type="ORF">GPM918_LOCUS14075</name>
    <name evidence="4" type="ORF">SRO942_LOCUS14075</name>
</gene>
<evidence type="ECO:0000313" key="3">
    <source>
        <dbReference type="EMBL" id="CAF1007264.1"/>
    </source>
</evidence>
<dbReference type="EMBL" id="CAJOBC010003335">
    <property type="protein sequence ID" value="CAF3778486.1"/>
    <property type="molecule type" value="Genomic_DNA"/>
</dbReference>
<comment type="caution">
    <text evidence="3">The sequence shown here is derived from an EMBL/GenBank/DDBJ whole genome shotgun (WGS) entry which is preliminary data.</text>
</comment>
<reference evidence="3" key="1">
    <citation type="submission" date="2021-02" db="EMBL/GenBank/DDBJ databases">
        <authorList>
            <person name="Nowell W R."/>
        </authorList>
    </citation>
    <scope>NUCLEOTIDE SEQUENCE</scope>
</reference>
<dbReference type="NCBIfam" id="TIGR01891">
    <property type="entry name" value="amidohydrolases"/>
    <property type="match status" value="1"/>
</dbReference>
<feature type="domain" description="Peptidase M20 dimerisation" evidence="2">
    <location>
        <begin position="222"/>
        <end position="299"/>
    </location>
</feature>
<dbReference type="InterPro" id="IPR052030">
    <property type="entry name" value="Peptidase_M20/M20A_hydrolases"/>
</dbReference>
<proteinExistence type="predicted"/>
<dbReference type="SUPFAM" id="SSF53187">
    <property type="entry name" value="Zn-dependent exopeptidases"/>
    <property type="match status" value="1"/>
</dbReference>
<dbReference type="InterPro" id="IPR011650">
    <property type="entry name" value="Peptidase_M20_dimer"/>
</dbReference>
<dbReference type="Proteomes" id="UP000681722">
    <property type="component" value="Unassembled WGS sequence"/>
</dbReference>
<keyword evidence="5" id="KW-1185">Reference proteome</keyword>
<sequence>MANNMYLYLIFIALLLSDCYFINGLTGSLKKGSNSGVQRIKCNEDEEDINTSIDQIRSVINDTFKFYDNNLRNISKMIHNYRETAYEEYKSSKLLVDFLEQEGFTVEYGIANRSTAFVATYGNGDGGRTVSFNSEYDALPVIGHACGHNLIAIASLGAALAVKEFLNETKLNGTVKLFGTPAEENGSGKLDLINGGYYKSVDMNIMAHPSRYSGAFIPYRAITKFEVEYFGKSAHAAISPWNGRNALDALILAFNSVSALRQQLHSSYRLHGIIVNGGTAANVIPDYTKGIFMIRTPTVNELLNELKPRVIACFIAAANATGCQVKITEKGLNKDVKINSILGNLYELYFSKVQGVNSSNILSKYEQREISSGSTDQGHVSYVVPAIHAEYSIPTENQQGPHTKEFEKAATTEQAFQETIKASKSLAFVAIDFLEDDLFAKNVIDEFKLSSSSSSSTTTTIPTTPSSS</sequence>
<evidence type="ECO:0000259" key="2">
    <source>
        <dbReference type="Pfam" id="PF07687"/>
    </source>
</evidence>
<dbReference type="AlphaFoldDB" id="A0A814HA75"/>
<keyword evidence="1" id="KW-0472">Membrane</keyword>
<evidence type="ECO:0000313" key="5">
    <source>
        <dbReference type="Proteomes" id="UP000663829"/>
    </source>
</evidence>
<evidence type="ECO:0000313" key="4">
    <source>
        <dbReference type="EMBL" id="CAF3778486.1"/>
    </source>
</evidence>
<dbReference type="FunFam" id="3.30.70.360:FF:000004">
    <property type="entry name" value="Peptidase M20 domain-containing protein 2"/>
    <property type="match status" value="1"/>
</dbReference>
<feature type="transmembrane region" description="Helical" evidence="1">
    <location>
        <begin position="6"/>
        <end position="25"/>
    </location>
</feature>
<name>A0A814HA75_9BILA</name>
<dbReference type="Gene3D" id="3.30.70.360">
    <property type="match status" value="1"/>
</dbReference>
<dbReference type="EMBL" id="CAJNOQ010003335">
    <property type="protein sequence ID" value="CAF1007264.1"/>
    <property type="molecule type" value="Genomic_DNA"/>
</dbReference>
<dbReference type="OrthoDB" id="6119954at2759"/>
<keyword evidence="1" id="KW-1133">Transmembrane helix</keyword>
<dbReference type="Gene3D" id="3.40.630.10">
    <property type="entry name" value="Zn peptidases"/>
    <property type="match status" value="1"/>
</dbReference>
<dbReference type="SUPFAM" id="SSF55031">
    <property type="entry name" value="Bacterial exopeptidase dimerisation domain"/>
    <property type="match status" value="1"/>
</dbReference>
<dbReference type="InterPro" id="IPR036264">
    <property type="entry name" value="Bact_exopeptidase_dim_dom"/>
</dbReference>
<dbReference type="Pfam" id="PF01546">
    <property type="entry name" value="Peptidase_M20"/>
    <property type="match status" value="1"/>
</dbReference>
<dbReference type="CDD" id="cd05672">
    <property type="entry name" value="M20_ACY1L2-like"/>
    <property type="match status" value="1"/>
</dbReference>